<name>A0A4Z0H0R7_9BACI</name>
<proteinExistence type="predicted"/>
<keyword evidence="3" id="KW-1185">Reference proteome</keyword>
<evidence type="ECO:0000256" key="1">
    <source>
        <dbReference type="SAM" id="Phobius"/>
    </source>
</evidence>
<keyword evidence="1" id="KW-1133">Transmembrane helix</keyword>
<accession>A0A4Z0H0R7</accession>
<reference evidence="2 3" key="1">
    <citation type="journal article" date="2003" name="Int. J. Syst. Evol. Microbiol.">
        <title>Halobacillus salinus sp. nov., isolated from a salt lake on the coast of the East Sea in Korea.</title>
        <authorList>
            <person name="Yoon J.H."/>
            <person name="Kang K.H."/>
            <person name="Park Y.H."/>
        </authorList>
    </citation>
    <scope>NUCLEOTIDE SEQUENCE [LARGE SCALE GENOMIC DNA]</scope>
    <source>
        <strain evidence="2 3">HSL-3</strain>
    </source>
</reference>
<dbReference type="Proteomes" id="UP000297982">
    <property type="component" value="Unassembled WGS sequence"/>
</dbReference>
<dbReference type="RefSeq" id="WP_135326160.1">
    <property type="nucleotide sequence ID" value="NZ_SRJC01000001.1"/>
</dbReference>
<sequence length="92" mass="10326">MKKHHWLSYWSLSLSILPIIAFFAALYGYIRIDFTVLVTVLFVILAVSIVFGIIGIQRNSRTKLIITAALGTLIAIMSTFFIVFALLMSQMA</sequence>
<evidence type="ECO:0000313" key="3">
    <source>
        <dbReference type="Proteomes" id="UP000297982"/>
    </source>
</evidence>
<dbReference type="AlphaFoldDB" id="A0A4Z0H0R7"/>
<feature type="transmembrane region" description="Helical" evidence="1">
    <location>
        <begin position="36"/>
        <end position="56"/>
    </location>
</feature>
<comment type="caution">
    <text evidence="2">The sequence shown here is derived from an EMBL/GenBank/DDBJ whole genome shotgun (WGS) entry which is preliminary data.</text>
</comment>
<dbReference type="EMBL" id="SRJC01000001">
    <property type="protein sequence ID" value="TGB03427.1"/>
    <property type="molecule type" value="Genomic_DNA"/>
</dbReference>
<gene>
    <name evidence="2" type="ORF">E4663_00010</name>
</gene>
<feature type="transmembrane region" description="Helical" evidence="1">
    <location>
        <begin position="68"/>
        <end position="88"/>
    </location>
</feature>
<organism evidence="2 3">
    <name type="scientific">Halobacillus salinus</name>
    <dbReference type="NCBI Taxonomy" id="192814"/>
    <lineage>
        <taxon>Bacteria</taxon>
        <taxon>Bacillati</taxon>
        <taxon>Bacillota</taxon>
        <taxon>Bacilli</taxon>
        <taxon>Bacillales</taxon>
        <taxon>Bacillaceae</taxon>
        <taxon>Halobacillus</taxon>
    </lineage>
</organism>
<keyword evidence="1" id="KW-0812">Transmembrane</keyword>
<protein>
    <submittedName>
        <fullName evidence="2">Uncharacterized protein</fullName>
    </submittedName>
</protein>
<feature type="transmembrane region" description="Helical" evidence="1">
    <location>
        <begin position="7"/>
        <end position="30"/>
    </location>
</feature>
<dbReference type="STRING" id="192814.GCA_900166575_00297"/>
<evidence type="ECO:0000313" key="2">
    <source>
        <dbReference type="EMBL" id="TGB03427.1"/>
    </source>
</evidence>
<keyword evidence="1" id="KW-0472">Membrane</keyword>